<evidence type="ECO:0000256" key="1">
    <source>
        <dbReference type="ARBA" id="ARBA00022679"/>
    </source>
</evidence>
<dbReference type="GO" id="GO:0016757">
    <property type="term" value="F:glycosyltransferase activity"/>
    <property type="evidence" value="ECO:0007669"/>
    <property type="project" value="InterPro"/>
</dbReference>
<evidence type="ECO:0000259" key="3">
    <source>
        <dbReference type="Pfam" id="PF13439"/>
    </source>
</evidence>
<reference evidence="4 5" key="1">
    <citation type="journal article" date="2016" name="Nat. Commun.">
        <title>Thousands of microbial genomes shed light on interconnected biogeochemical processes in an aquifer system.</title>
        <authorList>
            <person name="Anantharaman K."/>
            <person name="Brown C.T."/>
            <person name="Hug L.A."/>
            <person name="Sharon I."/>
            <person name="Castelle C.J."/>
            <person name="Probst A.J."/>
            <person name="Thomas B.C."/>
            <person name="Singh A."/>
            <person name="Wilkins M.J."/>
            <person name="Karaoz U."/>
            <person name="Brodie E.L."/>
            <person name="Williams K.H."/>
            <person name="Hubbard S.S."/>
            <person name="Banfield J.F."/>
        </authorList>
    </citation>
    <scope>NUCLEOTIDE SEQUENCE [LARGE SCALE GENOMIC DNA]</scope>
</reference>
<dbReference type="Gene3D" id="3.40.50.2000">
    <property type="entry name" value="Glycogen Phosphorylase B"/>
    <property type="match status" value="2"/>
</dbReference>
<sequence length="382" mass="42107">MRKVLIVSSLYPTAANPGYGIFVKNCEDGLAENGFVTDHAVIGGSPSGWLHKLFLYAFFYARALYKGLFNDYDILYGHFVSHICLPLYLIALVRKPAMVINIHGSDILVEGGIRRFIYSYFLAPLIKKILRGASLVITPSRQYRKILASKFGVDGAKIFVSPSGGIDAQKFRALDKNECRRKLGLDEKEFVIGYVSRIEKNKGWQVLVEAVSDLKKTGAAGNFKALVVGKGSEVNKFKEKVSALGLEKEIMHIENTVRDELSTFYSASDIFIFPTLKESLGLVGIEAMACGAPVIGSRIEALGEYLIDGVTGFFFDAGSPSDLSEKITLYYKLSVEKKRKLSDNALKMAVSFDSKLTAKKLSEKFSTLQASAPAADRTAKRF</sequence>
<dbReference type="InterPro" id="IPR028098">
    <property type="entry name" value="Glyco_trans_4-like_N"/>
</dbReference>
<dbReference type="Pfam" id="PF00534">
    <property type="entry name" value="Glycos_transf_1"/>
    <property type="match status" value="1"/>
</dbReference>
<dbReference type="STRING" id="1817813.A2008_07395"/>
<dbReference type="PANTHER" id="PTHR46401">
    <property type="entry name" value="GLYCOSYLTRANSFERASE WBBK-RELATED"/>
    <property type="match status" value="1"/>
</dbReference>
<evidence type="ECO:0000313" key="5">
    <source>
        <dbReference type="Proteomes" id="UP000178735"/>
    </source>
</evidence>
<evidence type="ECO:0008006" key="6">
    <source>
        <dbReference type="Google" id="ProtNLM"/>
    </source>
</evidence>
<dbReference type="Proteomes" id="UP000178735">
    <property type="component" value="Unassembled WGS sequence"/>
</dbReference>
<dbReference type="EMBL" id="MGFH01000239">
    <property type="protein sequence ID" value="OGM01170.1"/>
    <property type="molecule type" value="Genomic_DNA"/>
</dbReference>
<protein>
    <recommendedName>
        <fullName evidence="6">Glycosyl transferase family 1 domain-containing protein</fullName>
    </recommendedName>
</protein>
<dbReference type="AlphaFoldDB" id="A0A1F7WEF9"/>
<evidence type="ECO:0000259" key="2">
    <source>
        <dbReference type="Pfam" id="PF00534"/>
    </source>
</evidence>
<dbReference type="PANTHER" id="PTHR46401:SF2">
    <property type="entry name" value="GLYCOSYLTRANSFERASE WBBK-RELATED"/>
    <property type="match status" value="1"/>
</dbReference>
<gene>
    <name evidence="4" type="ORF">A2008_07395</name>
</gene>
<evidence type="ECO:0000313" key="4">
    <source>
        <dbReference type="EMBL" id="OGM01170.1"/>
    </source>
</evidence>
<dbReference type="CDD" id="cd03801">
    <property type="entry name" value="GT4_PimA-like"/>
    <property type="match status" value="1"/>
</dbReference>
<keyword evidence="1" id="KW-0808">Transferase</keyword>
<name>A0A1F7WEF9_9BACT</name>
<feature type="domain" description="Glycosyltransferase subfamily 4-like N-terminal" evidence="3">
    <location>
        <begin position="34"/>
        <end position="164"/>
    </location>
</feature>
<proteinExistence type="predicted"/>
<dbReference type="GO" id="GO:0009103">
    <property type="term" value="P:lipopolysaccharide biosynthetic process"/>
    <property type="evidence" value="ECO:0007669"/>
    <property type="project" value="TreeGrafter"/>
</dbReference>
<comment type="caution">
    <text evidence="4">The sequence shown here is derived from an EMBL/GenBank/DDBJ whole genome shotgun (WGS) entry which is preliminary data.</text>
</comment>
<dbReference type="Pfam" id="PF13439">
    <property type="entry name" value="Glyco_transf_4"/>
    <property type="match status" value="1"/>
</dbReference>
<feature type="domain" description="Glycosyl transferase family 1" evidence="2">
    <location>
        <begin position="175"/>
        <end position="347"/>
    </location>
</feature>
<dbReference type="InterPro" id="IPR001296">
    <property type="entry name" value="Glyco_trans_1"/>
</dbReference>
<dbReference type="SUPFAM" id="SSF53756">
    <property type="entry name" value="UDP-Glycosyltransferase/glycogen phosphorylase"/>
    <property type="match status" value="1"/>
</dbReference>
<accession>A0A1F7WEF9</accession>
<organism evidence="4 5">
    <name type="scientific">Candidatus Wallbacteria bacterium GWC2_49_35</name>
    <dbReference type="NCBI Taxonomy" id="1817813"/>
    <lineage>
        <taxon>Bacteria</taxon>
        <taxon>Candidatus Walliibacteriota</taxon>
    </lineage>
</organism>